<evidence type="ECO:0000256" key="7">
    <source>
        <dbReference type="PIRNR" id="PIRNR000077"/>
    </source>
</evidence>
<evidence type="ECO:0000259" key="10">
    <source>
        <dbReference type="PROSITE" id="PS51352"/>
    </source>
</evidence>
<evidence type="ECO:0000256" key="4">
    <source>
        <dbReference type="ARBA" id="ARBA00023157"/>
    </source>
</evidence>
<evidence type="ECO:0000313" key="12">
    <source>
        <dbReference type="Proteomes" id="UP000515971"/>
    </source>
</evidence>
<feature type="active site" description="Nucleophile" evidence="8">
    <location>
        <position position="34"/>
    </location>
</feature>
<keyword evidence="5 9" id="KW-0676">Redox-active center</keyword>
<protein>
    <recommendedName>
        <fullName evidence="6 7">Thioredoxin</fullName>
    </recommendedName>
</protein>
<dbReference type="PANTHER" id="PTHR45663:SF11">
    <property type="entry name" value="GEO12009P1"/>
    <property type="match status" value="1"/>
</dbReference>
<dbReference type="PANTHER" id="PTHR45663">
    <property type="entry name" value="GEO12009P1"/>
    <property type="match status" value="1"/>
</dbReference>
<dbReference type="NCBIfam" id="NF006898">
    <property type="entry name" value="PRK09381.1"/>
    <property type="match status" value="1"/>
</dbReference>
<keyword evidence="2" id="KW-0813">Transport</keyword>
<organism evidence="11 12">
    <name type="scientific">Sphingomonas lutea</name>
    <dbReference type="NCBI Taxonomy" id="1045317"/>
    <lineage>
        <taxon>Bacteria</taxon>
        <taxon>Pseudomonadati</taxon>
        <taxon>Pseudomonadota</taxon>
        <taxon>Alphaproteobacteria</taxon>
        <taxon>Sphingomonadales</taxon>
        <taxon>Sphingomonadaceae</taxon>
        <taxon>Sphingomonas</taxon>
    </lineage>
</organism>
<dbReference type="CDD" id="cd02947">
    <property type="entry name" value="TRX_family"/>
    <property type="match status" value="1"/>
</dbReference>
<comment type="similarity">
    <text evidence="1 7">Belongs to the thioredoxin family.</text>
</comment>
<feature type="domain" description="Thioredoxin" evidence="10">
    <location>
        <begin position="1"/>
        <end position="107"/>
    </location>
</feature>
<feature type="site" description="Contributes to redox potential value" evidence="8">
    <location>
        <position position="32"/>
    </location>
</feature>
<sequence>MGTKAVTDQSFSADVLEADGPVLVDFWAEWCGPCRMIAPALEEISQELGEKVTIAKLNIDENPDTPSRYGVRGIPTMLLFKGGQPIAQKVGAAPRSQIQQWLEGQIDGSATAQV</sequence>
<keyword evidence="3" id="KW-0249">Electron transport</keyword>
<dbReference type="SUPFAM" id="SSF52833">
    <property type="entry name" value="Thioredoxin-like"/>
    <property type="match status" value="1"/>
</dbReference>
<evidence type="ECO:0000313" key="11">
    <source>
        <dbReference type="EMBL" id="QNN66542.1"/>
    </source>
</evidence>
<feature type="site" description="Contributes to redox potential value" evidence="8">
    <location>
        <position position="33"/>
    </location>
</feature>
<reference evidence="11 12" key="1">
    <citation type="submission" date="2020-08" db="EMBL/GenBank/DDBJ databases">
        <title>Genome sequence of Sphingomonas lutea KCTC 23642T.</title>
        <authorList>
            <person name="Hyun D.-W."/>
            <person name="Bae J.-W."/>
        </authorList>
    </citation>
    <scope>NUCLEOTIDE SEQUENCE [LARGE SCALE GENOMIC DNA]</scope>
    <source>
        <strain evidence="11 12">KCTC 23642</strain>
    </source>
</reference>
<evidence type="ECO:0000256" key="3">
    <source>
        <dbReference type="ARBA" id="ARBA00022982"/>
    </source>
</evidence>
<dbReference type="GO" id="GO:0045454">
    <property type="term" value="P:cell redox homeostasis"/>
    <property type="evidence" value="ECO:0007669"/>
    <property type="project" value="TreeGrafter"/>
</dbReference>
<dbReference type="InterPro" id="IPR013766">
    <property type="entry name" value="Thioredoxin_domain"/>
</dbReference>
<dbReference type="GO" id="GO:0015035">
    <property type="term" value="F:protein-disulfide reductase activity"/>
    <property type="evidence" value="ECO:0007669"/>
    <property type="project" value="UniProtKB-UniRule"/>
</dbReference>
<dbReference type="Gene3D" id="3.40.30.10">
    <property type="entry name" value="Glutaredoxin"/>
    <property type="match status" value="1"/>
</dbReference>
<dbReference type="PRINTS" id="PR00421">
    <property type="entry name" value="THIOREDOXIN"/>
</dbReference>
<gene>
    <name evidence="11" type="primary">trxA</name>
    <name evidence="11" type="ORF">H9L13_07410</name>
</gene>
<keyword evidence="4 9" id="KW-1015">Disulfide bond</keyword>
<evidence type="ECO:0000256" key="8">
    <source>
        <dbReference type="PIRSR" id="PIRSR000077-1"/>
    </source>
</evidence>
<dbReference type="FunFam" id="3.40.30.10:FF:000001">
    <property type="entry name" value="Thioredoxin"/>
    <property type="match status" value="1"/>
</dbReference>
<evidence type="ECO:0000256" key="5">
    <source>
        <dbReference type="ARBA" id="ARBA00023284"/>
    </source>
</evidence>
<keyword evidence="12" id="KW-1185">Reference proteome</keyword>
<dbReference type="InterPro" id="IPR005746">
    <property type="entry name" value="Thioredoxin"/>
</dbReference>
<dbReference type="AlphaFoldDB" id="A0A7G9SFB7"/>
<evidence type="ECO:0000256" key="9">
    <source>
        <dbReference type="PIRSR" id="PIRSR000077-4"/>
    </source>
</evidence>
<dbReference type="PROSITE" id="PS00194">
    <property type="entry name" value="THIOREDOXIN_1"/>
    <property type="match status" value="1"/>
</dbReference>
<dbReference type="PROSITE" id="PS51352">
    <property type="entry name" value="THIOREDOXIN_2"/>
    <property type="match status" value="1"/>
</dbReference>
<feature type="disulfide bond" description="Redox-active" evidence="9">
    <location>
        <begin position="31"/>
        <end position="34"/>
    </location>
</feature>
<dbReference type="KEGG" id="slut:H9L13_07410"/>
<evidence type="ECO:0000256" key="2">
    <source>
        <dbReference type="ARBA" id="ARBA00022448"/>
    </source>
</evidence>
<feature type="site" description="Deprotonates C-terminal active site Cys" evidence="8">
    <location>
        <position position="25"/>
    </location>
</feature>
<feature type="active site" description="Nucleophile" evidence="8">
    <location>
        <position position="31"/>
    </location>
</feature>
<evidence type="ECO:0000256" key="6">
    <source>
        <dbReference type="NCBIfam" id="TIGR01068"/>
    </source>
</evidence>
<accession>A0A7G9SFB7</accession>
<dbReference type="Proteomes" id="UP000515971">
    <property type="component" value="Chromosome"/>
</dbReference>
<evidence type="ECO:0000256" key="1">
    <source>
        <dbReference type="ARBA" id="ARBA00008987"/>
    </source>
</evidence>
<dbReference type="EMBL" id="CP060718">
    <property type="protein sequence ID" value="QNN66542.1"/>
    <property type="molecule type" value="Genomic_DNA"/>
</dbReference>
<name>A0A7G9SFB7_9SPHN</name>
<dbReference type="Pfam" id="PF00085">
    <property type="entry name" value="Thioredoxin"/>
    <property type="match status" value="1"/>
</dbReference>
<dbReference type="RefSeq" id="WP_187537134.1">
    <property type="nucleotide sequence ID" value="NZ_BAABJT010000001.1"/>
</dbReference>
<dbReference type="InterPro" id="IPR036249">
    <property type="entry name" value="Thioredoxin-like_sf"/>
</dbReference>
<proteinExistence type="inferred from homology"/>
<dbReference type="NCBIfam" id="TIGR01068">
    <property type="entry name" value="thioredoxin"/>
    <property type="match status" value="1"/>
</dbReference>
<dbReference type="GO" id="GO:0005829">
    <property type="term" value="C:cytosol"/>
    <property type="evidence" value="ECO:0007669"/>
    <property type="project" value="TreeGrafter"/>
</dbReference>
<dbReference type="InterPro" id="IPR017937">
    <property type="entry name" value="Thioredoxin_CS"/>
</dbReference>
<dbReference type="PIRSF" id="PIRSF000077">
    <property type="entry name" value="Thioredoxin"/>
    <property type="match status" value="1"/>
</dbReference>